<keyword evidence="1" id="KW-0472">Membrane</keyword>
<feature type="transmembrane region" description="Helical" evidence="1">
    <location>
        <begin position="6"/>
        <end position="26"/>
    </location>
</feature>
<accession>A0A2G9NC90</accession>
<gene>
    <name evidence="2" type="ORF">AB205_0181040</name>
</gene>
<keyword evidence="1" id="KW-1133">Transmembrane helix</keyword>
<dbReference type="EMBL" id="KV923128">
    <property type="protein sequence ID" value="PIN88292.1"/>
    <property type="molecule type" value="Genomic_DNA"/>
</dbReference>
<protein>
    <submittedName>
        <fullName evidence="2">Uncharacterized protein</fullName>
    </submittedName>
</protein>
<keyword evidence="1" id="KW-0812">Transmembrane</keyword>
<name>A0A2G9NC90_AQUCT</name>
<proteinExistence type="predicted"/>
<keyword evidence="3" id="KW-1185">Reference proteome</keyword>
<feature type="non-terminal residue" evidence="2">
    <location>
        <position position="123"/>
    </location>
</feature>
<dbReference type="AlphaFoldDB" id="A0A2G9NC90"/>
<evidence type="ECO:0000313" key="3">
    <source>
        <dbReference type="Proteomes" id="UP000228934"/>
    </source>
</evidence>
<organism evidence="2 3">
    <name type="scientific">Aquarana catesbeiana</name>
    <name type="common">American bullfrog</name>
    <name type="synonym">Rana catesbeiana</name>
    <dbReference type="NCBI Taxonomy" id="8400"/>
    <lineage>
        <taxon>Eukaryota</taxon>
        <taxon>Metazoa</taxon>
        <taxon>Chordata</taxon>
        <taxon>Craniata</taxon>
        <taxon>Vertebrata</taxon>
        <taxon>Euteleostomi</taxon>
        <taxon>Amphibia</taxon>
        <taxon>Batrachia</taxon>
        <taxon>Anura</taxon>
        <taxon>Neobatrachia</taxon>
        <taxon>Ranoidea</taxon>
        <taxon>Ranidae</taxon>
        <taxon>Aquarana</taxon>
    </lineage>
</organism>
<evidence type="ECO:0000313" key="2">
    <source>
        <dbReference type="EMBL" id="PIN88292.1"/>
    </source>
</evidence>
<reference evidence="3" key="1">
    <citation type="journal article" date="2017" name="Nat. Commun.">
        <title>The North American bullfrog draft genome provides insight into hormonal regulation of long noncoding RNA.</title>
        <authorList>
            <person name="Hammond S.A."/>
            <person name="Warren R.L."/>
            <person name="Vandervalk B.P."/>
            <person name="Kucuk E."/>
            <person name="Khan H."/>
            <person name="Gibb E.A."/>
            <person name="Pandoh P."/>
            <person name="Kirk H."/>
            <person name="Zhao Y."/>
            <person name="Jones M."/>
            <person name="Mungall A.J."/>
            <person name="Coope R."/>
            <person name="Pleasance S."/>
            <person name="Moore R.A."/>
            <person name="Holt R.A."/>
            <person name="Round J.M."/>
            <person name="Ohora S."/>
            <person name="Walle B.V."/>
            <person name="Veldhoen N."/>
            <person name="Helbing C.C."/>
            <person name="Birol I."/>
        </authorList>
    </citation>
    <scope>NUCLEOTIDE SEQUENCE [LARGE SCALE GENOMIC DNA]</scope>
</reference>
<dbReference type="Proteomes" id="UP000228934">
    <property type="component" value="Unassembled WGS sequence"/>
</dbReference>
<sequence>MSFSDYNCSLIVEPISLLFLFCSSIARKRRQLGRRGKQVPLLPHEAELLVGVGEDEITQLLAHQDRIQAQRRRRQRAEVQESSTSATCSKYCSSDTNIVGPFPFVQPSIVNSSVIASRSSSDR</sequence>
<evidence type="ECO:0000256" key="1">
    <source>
        <dbReference type="SAM" id="Phobius"/>
    </source>
</evidence>